<organism evidence="1 2">
    <name type="scientific">Legionella massiliensis</name>
    <dbReference type="NCBI Taxonomy" id="1034943"/>
    <lineage>
        <taxon>Bacteria</taxon>
        <taxon>Pseudomonadati</taxon>
        <taxon>Pseudomonadota</taxon>
        <taxon>Gammaproteobacteria</taxon>
        <taxon>Legionellales</taxon>
        <taxon>Legionellaceae</taxon>
        <taxon>Legionella</taxon>
    </lineage>
</organism>
<evidence type="ECO:0000313" key="2">
    <source>
        <dbReference type="Proteomes" id="UP000044071"/>
    </source>
</evidence>
<dbReference type="AlphaFoldDB" id="A0A078KWH8"/>
<keyword evidence="2" id="KW-1185">Reference proteome</keyword>
<dbReference type="OrthoDB" id="5653934at2"/>
<name>A0A078KWH8_9GAMM</name>
<dbReference type="Proteomes" id="UP000044071">
    <property type="component" value="Unassembled WGS sequence"/>
</dbReference>
<dbReference type="EMBL" id="CCSB01000001">
    <property type="protein sequence ID" value="CDZ76048.1"/>
    <property type="molecule type" value="Genomic_DNA"/>
</dbReference>
<dbReference type="RefSeq" id="WP_043872662.1">
    <property type="nucleotide sequence ID" value="NZ_CCVW01000001.1"/>
</dbReference>
<evidence type="ECO:0000313" key="1">
    <source>
        <dbReference type="EMBL" id="CDZ76048.1"/>
    </source>
</evidence>
<protein>
    <submittedName>
        <fullName evidence="1">Uncharacterized protein</fullName>
    </submittedName>
</protein>
<dbReference type="eggNOG" id="ENOG50347S4">
    <property type="taxonomic scope" value="Bacteria"/>
</dbReference>
<sequence>MATIHEYRQRIDHRLSYLEMEATALEDDLTHTHEQVLQKYETLIMSLRNSLVTVKRKFKEYKQLSTQQRNLLLDKIDRIQVHLTHAQAETEQGIRDKRQQIMTELRELEQHIDSCFKQKSTELTETMLQAIDKLNAEFAALEIFFSLQSKRAMESFLNNREKLVNQLHEFNHNLLEKYNSGARKSLQIERELSKGLNTIKSAFLHLKD</sequence>
<gene>
    <name evidence="1" type="ORF">BN59_00312</name>
</gene>
<accession>A0A078KWH8</accession>
<reference evidence="1 2" key="1">
    <citation type="submission" date="2014-06" db="EMBL/GenBank/DDBJ databases">
        <authorList>
            <person name="Urmite Genomes Urmite Genomes"/>
        </authorList>
    </citation>
    <scope>NUCLEOTIDE SEQUENCE [LARGE SCALE GENOMIC DNA]</scope>
</reference>
<proteinExistence type="predicted"/>